<proteinExistence type="predicted"/>
<evidence type="ECO:0000256" key="1">
    <source>
        <dbReference type="SAM" id="MobiDB-lite"/>
    </source>
</evidence>
<dbReference type="Proteomes" id="UP000530424">
    <property type="component" value="Unassembled WGS sequence"/>
</dbReference>
<dbReference type="RefSeq" id="WP_179667449.1">
    <property type="nucleotide sequence ID" value="NZ_JACCFP010000001.1"/>
</dbReference>
<evidence type="ECO:0000313" key="2">
    <source>
        <dbReference type="EMBL" id="NYJ00916.1"/>
    </source>
</evidence>
<dbReference type="EMBL" id="JACCFP010000001">
    <property type="protein sequence ID" value="NYJ00916.1"/>
    <property type="molecule type" value="Genomic_DNA"/>
</dbReference>
<keyword evidence="3" id="KW-1185">Reference proteome</keyword>
<comment type="caution">
    <text evidence="2">The sequence shown here is derived from an EMBL/GenBank/DDBJ whole genome shotgun (WGS) entry which is preliminary data.</text>
</comment>
<reference evidence="2 3" key="1">
    <citation type="submission" date="2020-07" db="EMBL/GenBank/DDBJ databases">
        <title>Sequencing the genomes of 1000 actinobacteria strains.</title>
        <authorList>
            <person name="Klenk H.-P."/>
        </authorList>
    </citation>
    <scope>NUCLEOTIDE SEQUENCE [LARGE SCALE GENOMIC DNA]</scope>
    <source>
        <strain evidence="2 3">DSM 103833</strain>
    </source>
</reference>
<gene>
    <name evidence="2" type="ORF">HNR19_001614</name>
</gene>
<name>A0A853C1P4_9ACTN</name>
<organism evidence="2 3">
    <name type="scientific">Nocardioides thalensis</name>
    <dbReference type="NCBI Taxonomy" id="1914755"/>
    <lineage>
        <taxon>Bacteria</taxon>
        <taxon>Bacillati</taxon>
        <taxon>Actinomycetota</taxon>
        <taxon>Actinomycetes</taxon>
        <taxon>Propionibacteriales</taxon>
        <taxon>Nocardioidaceae</taxon>
        <taxon>Nocardioides</taxon>
    </lineage>
</organism>
<sequence>MTTRAPLDGFETALLGELRAHVASRRPSPARPGLRRRLAAGAAIGTAIAATAGVLLLRPDPAFAVDAQSDGDVVVTITSLEDADGLEAALREQGVDAEVDYSADPITPPAPGDGSGEQSFDTESSDDERGTTTHREGDAEEPPAAPCGGVPSAQERERSSVAIDQSGDGVTFTLSSDFVDSDAAIRIVTSGDEGAAGIMVQVEQHC</sequence>
<dbReference type="AlphaFoldDB" id="A0A853C1P4"/>
<accession>A0A853C1P4</accession>
<evidence type="ECO:0000313" key="3">
    <source>
        <dbReference type="Proteomes" id="UP000530424"/>
    </source>
</evidence>
<feature type="compositionally biased region" description="Basic and acidic residues" evidence="1">
    <location>
        <begin position="127"/>
        <end position="137"/>
    </location>
</feature>
<protein>
    <submittedName>
        <fullName evidence="2">Uncharacterized protein</fullName>
    </submittedName>
</protein>
<feature type="region of interest" description="Disordered" evidence="1">
    <location>
        <begin position="101"/>
        <end position="170"/>
    </location>
</feature>